<dbReference type="InterPro" id="IPR021862">
    <property type="entry name" value="DUF3472"/>
</dbReference>
<evidence type="ECO:0000313" key="2">
    <source>
        <dbReference type="Proteomes" id="UP001530400"/>
    </source>
</evidence>
<reference evidence="1 2" key="1">
    <citation type="submission" date="2024-10" db="EMBL/GenBank/DDBJ databases">
        <title>Updated reference genomes for cyclostephanoid diatoms.</title>
        <authorList>
            <person name="Roberts W.R."/>
            <person name="Alverson A.J."/>
        </authorList>
    </citation>
    <scope>NUCLEOTIDE SEQUENCE [LARGE SCALE GENOMIC DNA]</scope>
    <source>
        <strain evidence="1 2">AJA010-31</strain>
    </source>
</reference>
<dbReference type="Pfam" id="PF11958">
    <property type="entry name" value="DUF3472"/>
    <property type="match status" value="1"/>
</dbReference>
<proteinExistence type="predicted"/>
<dbReference type="AlphaFoldDB" id="A0ABD3NDH5"/>
<dbReference type="SUPFAM" id="SSF49785">
    <property type="entry name" value="Galactose-binding domain-like"/>
    <property type="match status" value="1"/>
</dbReference>
<dbReference type="EMBL" id="JALLPJ020001223">
    <property type="protein sequence ID" value="KAL3773699.1"/>
    <property type="molecule type" value="Genomic_DNA"/>
</dbReference>
<accession>A0ABD3NDH5</accession>
<dbReference type="Gene3D" id="2.60.120.260">
    <property type="entry name" value="Galactose-binding domain-like"/>
    <property type="match status" value="1"/>
</dbReference>
<sequence>MLSNKAIAILAFTSIKRGEAAATKEEQRLRGMKSIINANNGDVNKYVATNLDGSLPIDEMSIILKDDKPQVKMATQAQIDAFEEAVRQFHDRPIEFIPRSEAGTTYGGVDLTDRIKKSEKESSSNSSTATTPFPFHLRSGVKLADVSCGGHRRDVCANCPLGDDGVTWNGQGWCNGDCIWDAASGTCGDATTVVCNVSCGGHCAADCAACPMGNGAGWCNGDCVWDGPTGTCIDKPAKVCNADGSITAATCTDCAFADCISGGSSECEPMPAFTDGADPKDCRYVLDNTDARSASTFFNYNVPSRVSQPAWWFNKLDILETSTASFYSTNGHKFGYAGFQVSETNPYQGRVLFSIWDQGGCDQDLNANCPAAQVATTVACGTGIKCTDFGGEGTGRKSIVYSDNLPILDQPYYIVTWARSVGAGTYRMQYSTFFYVPGDADWDAAKTETSAYTPRAPGWQFLSTIEVGTDNNEQWYMSDLYSFLEQWTGSNGLAKRAGLYGPSFLAEASGDFVQINDCYFRHGSIENYKHVNAFSDAASGSLGMEMGESVRRTAYNNQLFQFPATSNPAELNSFIPIKQCLEGLSTSATTAEIENCLTATAAPASCLVKKVKIEGTTNQPLNIVEVKVFSNGVDVAPQGTTSQSTTLNNNESRFGAGQAIDNNPADFSNTAISSSPAWWEVSLASAVSVESIEIDNRKCISNSVCLCRMSNANLNLYDESGKLVHSKKLGDTCGVEVITEAVTC</sequence>
<dbReference type="Proteomes" id="UP001530400">
    <property type="component" value="Unassembled WGS sequence"/>
</dbReference>
<dbReference type="InterPro" id="IPR008979">
    <property type="entry name" value="Galactose-bd-like_sf"/>
</dbReference>
<protein>
    <recommendedName>
        <fullName evidence="3">Fucolectin tachylectin-4 pentraxin-1 domain-containing protein</fullName>
    </recommendedName>
</protein>
<keyword evidence="2" id="KW-1185">Reference proteome</keyword>
<evidence type="ECO:0008006" key="3">
    <source>
        <dbReference type="Google" id="ProtNLM"/>
    </source>
</evidence>
<evidence type="ECO:0000313" key="1">
    <source>
        <dbReference type="EMBL" id="KAL3773699.1"/>
    </source>
</evidence>
<gene>
    <name evidence="1" type="ORF">ACHAWO_000677</name>
</gene>
<name>A0ABD3NDH5_9STRA</name>
<comment type="caution">
    <text evidence="1">The sequence shown here is derived from an EMBL/GenBank/DDBJ whole genome shotgun (WGS) entry which is preliminary data.</text>
</comment>
<organism evidence="1 2">
    <name type="scientific">Cyclotella atomus</name>
    <dbReference type="NCBI Taxonomy" id="382360"/>
    <lineage>
        <taxon>Eukaryota</taxon>
        <taxon>Sar</taxon>
        <taxon>Stramenopiles</taxon>
        <taxon>Ochrophyta</taxon>
        <taxon>Bacillariophyta</taxon>
        <taxon>Coscinodiscophyceae</taxon>
        <taxon>Thalassiosirophycidae</taxon>
        <taxon>Stephanodiscales</taxon>
        <taxon>Stephanodiscaceae</taxon>
        <taxon>Cyclotella</taxon>
    </lineage>
</organism>